<keyword evidence="3" id="KW-1003">Cell membrane</keyword>
<evidence type="ECO:0000313" key="9">
    <source>
        <dbReference type="EMBL" id="ORX18897.1"/>
    </source>
</evidence>
<feature type="transmembrane region" description="Helical" evidence="7">
    <location>
        <begin position="128"/>
        <end position="145"/>
    </location>
</feature>
<feature type="domain" description="ABC transmembrane type-1" evidence="8">
    <location>
        <begin position="63"/>
        <end position="252"/>
    </location>
</feature>
<evidence type="ECO:0000313" key="10">
    <source>
        <dbReference type="Proteomes" id="UP000193964"/>
    </source>
</evidence>
<dbReference type="Gene3D" id="1.10.3720.10">
    <property type="entry name" value="MetI-like"/>
    <property type="match status" value="1"/>
</dbReference>
<dbReference type="PROSITE" id="PS50928">
    <property type="entry name" value="ABC_TM1"/>
    <property type="match status" value="1"/>
</dbReference>
<dbReference type="EMBL" id="LQQA01000004">
    <property type="protein sequence ID" value="ORX18897.1"/>
    <property type="molecule type" value="Genomic_DNA"/>
</dbReference>
<dbReference type="GO" id="GO:0055085">
    <property type="term" value="P:transmembrane transport"/>
    <property type="evidence" value="ECO:0007669"/>
    <property type="project" value="InterPro"/>
</dbReference>
<comment type="subcellular location">
    <subcellularLocation>
        <location evidence="1 7">Cell membrane</location>
        <topology evidence="1 7">Multi-pass membrane protein</topology>
    </subcellularLocation>
</comment>
<dbReference type="InterPro" id="IPR050366">
    <property type="entry name" value="BP-dependent_transpt_permease"/>
</dbReference>
<feature type="transmembrane region" description="Helical" evidence="7">
    <location>
        <begin position="229"/>
        <end position="248"/>
    </location>
</feature>
<dbReference type="InterPro" id="IPR000515">
    <property type="entry name" value="MetI-like"/>
</dbReference>
<dbReference type="PANTHER" id="PTHR43386:SF1">
    <property type="entry name" value="D,D-DIPEPTIDE TRANSPORT SYSTEM PERMEASE PROTEIN DDPC-RELATED"/>
    <property type="match status" value="1"/>
</dbReference>
<dbReference type="CDD" id="cd06261">
    <property type="entry name" value="TM_PBP2"/>
    <property type="match status" value="1"/>
</dbReference>
<feature type="transmembrane region" description="Helical" evidence="7">
    <location>
        <begin position="184"/>
        <end position="209"/>
    </location>
</feature>
<proteinExistence type="inferred from homology"/>
<keyword evidence="5 7" id="KW-1133">Transmembrane helix</keyword>
<reference evidence="9 10" key="1">
    <citation type="submission" date="2016-01" db="EMBL/GenBank/DDBJ databases">
        <title>The new phylogeny of the genus Mycobacterium.</title>
        <authorList>
            <person name="Tarcisio F."/>
            <person name="Conor M."/>
            <person name="Antonella G."/>
            <person name="Elisabetta G."/>
            <person name="Giulia F.S."/>
            <person name="Sara T."/>
            <person name="Anna F."/>
            <person name="Clotilde B."/>
            <person name="Roberto B."/>
            <person name="Veronica D.S."/>
            <person name="Fabio R."/>
            <person name="Monica P."/>
            <person name="Olivier J."/>
            <person name="Enrico T."/>
            <person name="Nicola S."/>
        </authorList>
    </citation>
    <scope>NUCLEOTIDE SEQUENCE [LARGE SCALE GENOMIC DNA]</scope>
    <source>
        <strain evidence="9 10">ATCC 700010</strain>
    </source>
</reference>
<evidence type="ECO:0000256" key="3">
    <source>
        <dbReference type="ARBA" id="ARBA00022475"/>
    </source>
</evidence>
<evidence type="ECO:0000259" key="8">
    <source>
        <dbReference type="PROSITE" id="PS50928"/>
    </source>
</evidence>
<comment type="caution">
    <text evidence="9">The sequence shown here is derived from an EMBL/GenBank/DDBJ whole genome shotgun (WGS) entry which is preliminary data.</text>
</comment>
<protein>
    <submittedName>
        <fullName evidence="9">Peptide ABC transporter permease</fullName>
    </submittedName>
</protein>
<sequence length="261" mass="27287">MASGLAVLVLVTVALWTFFPSWFTSHDPIVGVGAQKFLPPGAEHWFGTDRAGRDTFTRVVHGTRNTVYGAVIGTSIGLVLGTVLGVTAGVLRGAVDAVIMRLVDVLLALPGFLLALCVVAAFGPGTTHVAIGVGIAAVAPFARVGRGEALRVVQLEYVDAARVSGAKPTTVLFRHVLPNSAGPIVALIPTELGSTILNIAGLGFLGYGAPPPTPEWGTLLSEGRDYLANAWWLTTLPGIVVLIAVLAVSRAGRILQRRFRI</sequence>
<dbReference type="AlphaFoldDB" id="A0A1X2FKI5"/>
<dbReference type="Pfam" id="PF00528">
    <property type="entry name" value="BPD_transp_1"/>
    <property type="match status" value="1"/>
</dbReference>
<evidence type="ECO:0000256" key="1">
    <source>
        <dbReference type="ARBA" id="ARBA00004651"/>
    </source>
</evidence>
<comment type="similarity">
    <text evidence="7">Belongs to the binding-protein-dependent transport system permease family.</text>
</comment>
<dbReference type="InterPro" id="IPR035906">
    <property type="entry name" value="MetI-like_sf"/>
</dbReference>
<evidence type="ECO:0000256" key="2">
    <source>
        <dbReference type="ARBA" id="ARBA00022448"/>
    </source>
</evidence>
<keyword evidence="2 7" id="KW-0813">Transport</keyword>
<evidence type="ECO:0000256" key="7">
    <source>
        <dbReference type="RuleBase" id="RU363032"/>
    </source>
</evidence>
<keyword evidence="6 7" id="KW-0472">Membrane</keyword>
<dbReference type="SUPFAM" id="SSF161098">
    <property type="entry name" value="MetI-like"/>
    <property type="match status" value="1"/>
</dbReference>
<dbReference type="PANTHER" id="PTHR43386">
    <property type="entry name" value="OLIGOPEPTIDE TRANSPORT SYSTEM PERMEASE PROTEIN APPC"/>
    <property type="match status" value="1"/>
</dbReference>
<evidence type="ECO:0000256" key="4">
    <source>
        <dbReference type="ARBA" id="ARBA00022692"/>
    </source>
</evidence>
<feature type="transmembrane region" description="Helical" evidence="7">
    <location>
        <begin position="103"/>
        <end position="122"/>
    </location>
</feature>
<evidence type="ECO:0000256" key="6">
    <source>
        <dbReference type="ARBA" id="ARBA00023136"/>
    </source>
</evidence>
<dbReference type="Proteomes" id="UP000193964">
    <property type="component" value="Unassembled WGS sequence"/>
</dbReference>
<keyword evidence="4 7" id="KW-0812">Transmembrane</keyword>
<feature type="transmembrane region" description="Helical" evidence="7">
    <location>
        <begin position="67"/>
        <end position="91"/>
    </location>
</feature>
<evidence type="ECO:0000256" key="5">
    <source>
        <dbReference type="ARBA" id="ARBA00022989"/>
    </source>
</evidence>
<dbReference type="GO" id="GO:0005886">
    <property type="term" value="C:plasma membrane"/>
    <property type="evidence" value="ECO:0007669"/>
    <property type="project" value="UniProtKB-SubCell"/>
</dbReference>
<gene>
    <name evidence="9" type="ORF">AWC31_12455</name>
</gene>
<name>A0A1X2FKI5_9MYCO</name>
<organism evidence="9 10">
    <name type="scientific">Mycolicibacterium wolinskyi</name>
    <dbReference type="NCBI Taxonomy" id="59750"/>
    <lineage>
        <taxon>Bacteria</taxon>
        <taxon>Bacillati</taxon>
        <taxon>Actinomycetota</taxon>
        <taxon>Actinomycetes</taxon>
        <taxon>Mycobacteriales</taxon>
        <taxon>Mycobacteriaceae</taxon>
        <taxon>Mycolicibacterium</taxon>
    </lineage>
</organism>
<accession>A0A1X2FKI5</accession>